<dbReference type="InterPro" id="IPR007561">
    <property type="entry name" value="Cell_div_SepF/SepF-rel"/>
</dbReference>
<dbReference type="Proteomes" id="UP000516235">
    <property type="component" value="Chromosome"/>
</dbReference>
<dbReference type="GO" id="GO:0043093">
    <property type="term" value="P:FtsZ-dependent cytokinesis"/>
    <property type="evidence" value="ECO:0007669"/>
    <property type="project" value="UniProtKB-UniRule"/>
</dbReference>
<dbReference type="InterPro" id="IPR038594">
    <property type="entry name" value="SepF-like_sf"/>
</dbReference>
<dbReference type="EMBL" id="JACMYE010000001">
    <property type="protein sequence ID" value="MBC3177950.1"/>
    <property type="molecule type" value="Genomic_DNA"/>
</dbReference>
<dbReference type="PANTHER" id="PTHR35798:SF1">
    <property type="entry name" value="CELL DIVISION PROTEIN SEPF"/>
    <property type="match status" value="1"/>
</dbReference>
<evidence type="ECO:0000256" key="3">
    <source>
        <dbReference type="ARBA" id="ARBA00023306"/>
    </source>
</evidence>
<dbReference type="KEGG" id="cluj:IAU68_07920"/>
<comment type="similarity">
    <text evidence="5">Belongs to the SepF family.</text>
</comment>
<feature type="compositionally biased region" description="Basic and acidic residues" evidence="6">
    <location>
        <begin position="39"/>
        <end position="59"/>
    </location>
</feature>
<evidence type="ECO:0000313" key="10">
    <source>
        <dbReference type="Proteomes" id="UP000642876"/>
    </source>
</evidence>
<evidence type="ECO:0000256" key="1">
    <source>
        <dbReference type="ARBA" id="ARBA00022618"/>
    </source>
</evidence>
<organism evidence="8 9">
    <name type="scientific">Corynebacterium lujinxingii</name>
    <dbReference type="NCBI Taxonomy" id="2763010"/>
    <lineage>
        <taxon>Bacteria</taxon>
        <taxon>Bacillati</taxon>
        <taxon>Actinomycetota</taxon>
        <taxon>Actinomycetes</taxon>
        <taxon>Mycobacteriales</taxon>
        <taxon>Corynebacteriaceae</taxon>
        <taxon>Corynebacterium</taxon>
    </lineage>
</organism>
<proteinExistence type="inferred from homology"/>
<evidence type="ECO:0000256" key="6">
    <source>
        <dbReference type="SAM" id="MobiDB-lite"/>
    </source>
</evidence>
<keyword evidence="1 5" id="KW-0132">Cell division</keyword>
<reference evidence="9 10" key="1">
    <citation type="submission" date="2020-08" db="EMBL/GenBank/DDBJ databases">
        <title>novel species in genus Corynebacterium.</title>
        <authorList>
            <person name="Zhang G."/>
        </authorList>
    </citation>
    <scope>NUCLEOTIDE SEQUENCE [LARGE SCALE GENOMIC DNA]</scope>
    <source>
        <strain evidence="8">Zg-917</strain>
        <strain evidence="9 10">zg-917</strain>
    </source>
</reference>
<dbReference type="GO" id="GO:0005737">
    <property type="term" value="C:cytoplasm"/>
    <property type="evidence" value="ECO:0007669"/>
    <property type="project" value="UniProtKB-SubCell"/>
</dbReference>
<protein>
    <recommendedName>
        <fullName evidence="5">Cell division protein SepF</fullName>
    </recommendedName>
</protein>
<dbReference type="RefSeq" id="WP_171192768.1">
    <property type="nucleotide sequence ID" value="NZ_CP061032.1"/>
</dbReference>
<dbReference type="AlphaFoldDB" id="A0A7H0JX59"/>
<dbReference type="Pfam" id="PF04472">
    <property type="entry name" value="SepF"/>
    <property type="match status" value="1"/>
</dbReference>
<comment type="subcellular location">
    <subcellularLocation>
        <location evidence="5">Cytoplasm</location>
    </subcellularLocation>
    <text evidence="5">Localizes to the division site, in a FtsZ-dependent manner.</text>
</comment>
<evidence type="ECO:0000256" key="2">
    <source>
        <dbReference type="ARBA" id="ARBA00023210"/>
    </source>
</evidence>
<dbReference type="PANTHER" id="PTHR35798">
    <property type="entry name" value="CELL DIVISION PROTEIN SEPF"/>
    <property type="match status" value="1"/>
</dbReference>
<keyword evidence="5" id="KW-0963">Cytoplasm</keyword>
<keyword evidence="2 5" id="KW-0717">Septation</keyword>
<evidence type="ECO:0000313" key="7">
    <source>
        <dbReference type="EMBL" id="MBC3177950.1"/>
    </source>
</evidence>
<accession>A0A7H0JX59</accession>
<evidence type="ECO:0000313" key="9">
    <source>
        <dbReference type="Proteomes" id="UP000516235"/>
    </source>
</evidence>
<feature type="region of interest" description="Disordered" evidence="6">
    <location>
        <begin position="12"/>
        <end position="69"/>
    </location>
</feature>
<evidence type="ECO:0000313" key="8">
    <source>
        <dbReference type="EMBL" id="QNP89625.1"/>
    </source>
</evidence>
<keyword evidence="10" id="KW-1185">Reference proteome</keyword>
<name>A0A7H0JX59_9CORY</name>
<dbReference type="InterPro" id="IPR023052">
    <property type="entry name" value="Cell_div_SepF"/>
</dbReference>
<dbReference type="GO" id="GO:0000917">
    <property type="term" value="P:division septum assembly"/>
    <property type="evidence" value="ECO:0007669"/>
    <property type="project" value="UniProtKB-KW"/>
</dbReference>
<dbReference type="EMBL" id="CP061032">
    <property type="protein sequence ID" value="QNP89625.1"/>
    <property type="molecule type" value="Genomic_DNA"/>
</dbReference>
<dbReference type="Proteomes" id="UP000642876">
    <property type="component" value="Unassembled WGS sequence"/>
</dbReference>
<comment type="function">
    <text evidence="4 5">Cell division protein that is part of the divisome complex and is recruited early to the Z-ring. Probably stimulates Z-ring formation, perhaps through the cross-linking of FtsZ protofilaments. Its function overlaps with FtsA.</text>
</comment>
<keyword evidence="3 5" id="KW-0131">Cell cycle</keyword>
<dbReference type="HAMAP" id="MF_01197">
    <property type="entry name" value="SepF"/>
    <property type="match status" value="1"/>
</dbReference>
<evidence type="ECO:0000256" key="4">
    <source>
        <dbReference type="ARBA" id="ARBA00044936"/>
    </source>
</evidence>
<gene>
    <name evidence="5 8" type="primary">sepF</name>
    <name evidence="7" type="ORF">H7348_01280</name>
    <name evidence="8" type="ORF">IAU68_07920</name>
</gene>
<sequence length="160" mass="17965">MSFFGSAKEFFGLGPIENNEDDAYFEDSRYPESGSSAYDRAERPSRIERPERVERREVPSSRPSYRATPRIVNAAPRTYNDAKEIGEPFRDGDAVVMDLTDLDTADAKRIVDFAAGLCFALRGSMHNLSRGEETTKRLFAIVPEHANTDKEALKRSAGLR</sequence>
<comment type="subunit">
    <text evidence="5">Homodimer. Interacts with FtsZ.</text>
</comment>
<dbReference type="Gene3D" id="3.30.110.150">
    <property type="entry name" value="SepF-like protein"/>
    <property type="match status" value="1"/>
</dbReference>
<evidence type="ECO:0000256" key="5">
    <source>
        <dbReference type="HAMAP-Rule" id="MF_01197"/>
    </source>
</evidence>